<dbReference type="RefSeq" id="WP_210802135.1">
    <property type="nucleotide sequence ID" value="NZ_JAGQDE010000008.1"/>
</dbReference>
<dbReference type="PANTHER" id="PTHR34387:SF1">
    <property type="entry name" value="PERIPLASMIC IMMUNOGENIC PROTEIN"/>
    <property type="match status" value="1"/>
</dbReference>
<dbReference type="Proteomes" id="UP000678374">
    <property type="component" value="Unassembled WGS sequence"/>
</dbReference>
<dbReference type="Pfam" id="PF04402">
    <property type="entry name" value="SIMPL"/>
    <property type="match status" value="1"/>
</dbReference>
<organism evidence="3 4">
    <name type="scientific">Ideonella aquatica</name>
    <dbReference type="NCBI Taxonomy" id="2824119"/>
    <lineage>
        <taxon>Bacteria</taxon>
        <taxon>Pseudomonadati</taxon>
        <taxon>Pseudomonadota</taxon>
        <taxon>Betaproteobacteria</taxon>
        <taxon>Burkholderiales</taxon>
        <taxon>Sphaerotilaceae</taxon>
        <taxon>Ideonella</taxon>
    </lineage>
</organism>
<sequence length="246" mass="25566">MTHNNSLKRLGRHTLLIPLASLAAVPALAQTTAAAPGPVPQGVLTLSASASVDVPHDWMSLSFQASREGSDAGVVQSQLKTALEAALAEARRVARPGQVEVQTGGFSIYPRYGSKGQINGWQGSTRLLVEGRDMAAISQLGGRISSMSIAGVGFSLSREAREQVESQVTAQAIARFRARAAEQAKAFGYAGFSVREVNVGLDQDGGGVPVPRVTMAAARMAEDAPLPTEAGKGTVTASVNGSVQMR</sequence>
<dbReference type="Gene3D" id="3.30.70.2970">
    <property type="entry name" value="Protein of unknown function (DUF541), domain 2"/>
    <property type="match status" value="1"/>
</dbReference>
<evidence type="ECO:0000313" key="3">
    <source>
        <dbReference type="EMBL" id="MBQ0959492.1"/>
    </source>
</evidence>
<keyword evidence="2" id="KW-0732">Signal</keyword>
<dbReference type="GO" id="GO:0006974">
    <property type="term" value="P:DNA damage response"/>
    <property type="evidence" value="ECO:0007669"/>
    <property type="project" value="TreeGrafter"/>
</dbReference>
<dbReference type="InterPro" id="IPR052022">
    <property type="entry name" value="26kDa_periplasmic_antigen"/>
</dbReference>
<dbReference type="EMBL" id="JAGQDE010000008">
    <property type="protein sequence ID" value="MBQ0959492.1"/>
    <property type="molecule type" value="Genomic_DNA"/>
</dbReference>
<protein>
    <submittedName>
        <fullName evidence="3">SIMPL domain-containing protein</fullName>
    </submittedName>
</protein>
<dbReference type="InterPro" id="IPR007497">
    <property type="entry name" value="SIMPL/DUF541"/>
</dbReference>
<feature type="chain" id="PRO_5038126714" evidence="2">
    <location>
        <begin position="30"/>
        <end position="246"/>
    </location>
</feature>
<comment type="caution">
    <text evidence="3">The sequence shown here is derived from an EMBL/GenBank/DDBJ whole genome shotgun (WGS) entry which is preliminary data.</text>
</comment>
<gene>
    <name evidence="3" type="ORF">KAK06_11080</name>
</gene>
<evidence type="ECO:0000256" key="1">
    <source>
        <dbReference type="SAM" id="MobiDB-lite"/>
    </source>
</evidence>
<feature type="signal peptide" evidence="2">
    <location>
        <begin position="1"/>
        <end position="29"/>
    </location>
</feature>
<keyword evidence="4" id="KW-1185">Reference proteome</keyword>
<evidence type="ECO:0000313" key="4">
    <source>
        <dbReference type="Proteomes" id="UP000678374"/>
    </source>
</evidence>
<feature type="region of interest" description="Disordered" evidence="1">
    <location>
        <begin position="227"/>
        <end position="246"/>
    </location>
</feature>
<feature type="compositionally biased region" description="Polar residues" evidence="1">
    <location>
        <begin position="235"/>
        <end position="246"/>
    </location>
</feature>
<dbReference type="PANTHER" id="PTHR34387">
    <property type="entry name" value="SLR1258 PROTEIN"/>
    <property type="match status" value="1"/>
</dbReference>
<accession>A0A940YIU7</accession>
<evidence type="ECO:0000256" key="2">
    <source>
        <dbReference type="SAM" id="SignalP"/>
    </source>
</evidence>
<dbReference type="AlphaFoldDB" id="A0A940YIU7"/>
<reference evidence="3" key="1">
    <citation type="submission" date="2021-04" db="EMBL/GenBank/DDBJ databases">
        <title>The genome sequence of Ideonella sp. 4Y11.</title>
        <authorList>
            <person name="Liu Y."/>
        </authorList>
    </citation>
    <scope>NUCLEOTIDE SEQUENCE</scope>
    <source>
        <strain evidence="3">4Y11</strain>
    </source>
</reference>
<name>A0A940YIU7_9BURK</name>
<dbReference type="Gene3D" id="3.30.110.170">
    <property type="entry name" value="Protein of unknown function (DUF541), domain 1"/>
    <property type="match status" value="1"/>
</dbReference>
<proteinExistence type="predicted"/>